<organism evidence="1 2">
    <name type="scientific">Lentilactobacillus parafarraginis F0439</name>
    <dbReference type="NCBI Taxonomy" id="797515"/>
    <lineage>
        <taxon>Bacteria</taxon>
        <taxon>Bacillati</taxon>
        <taxon>Bacillota</taxon>
        <taxon>Bacilli</taxon>
        <taxon>Lactobacillales</taxon>
        <taxon>Lactobacillaceae</taxon>
        <taxon>Lentilactobacillus</taxon>
    </lineage>
</organism>
<evidence type="ECO:0000313" key="2">
    <source>
        <dbReference type="Proteomes" id="UP000004625"/>
    </source>
</evidence>
<sequence>MGCNSQILGTDYWLSTQPILHSQAPLVGTVTSLENLFDFVITGEVAHNVNFN</sequence>
<comment type="caution">
    <text evidence="1">The sequence shown here is derived from an EMBL/GenBank/DDBJ whole genome shotgun (WGS) entry which is preliminary data.</text>
</comment>
<name>G9ZPL2_9LACO</name>
<dbReference type="PATRIC" id="fig|797515.3.peg.1543"/>
<gene>
    <name evidence="1" type="ORF">HMPREF9103_01666</name>
</gene>
<accession>G9ZPL2</accession>
<dbReference type="Proteomes" id="UP000004625">
    <property type="component" value="Unassembled WGS sequence"/>
</dbReference>
<keyword evidence="2" id="KW-1185">Reference proteome</keyword>
<dbReference type="HOGENOM" id="CLU_3081182_0_0_9"/>
<dbReference type="EMBL" id="AGEY01000075">
    <property type="protein sequence ID" value="EHL98344.1"/>
    <property type="molecule type" value="Genomic_DNA"/>
</dbReference>
<dbReference type="AlphaFoldDB" id="G9ZPL2"/>
<proteinExistence type="predicted"/>
<reference evidence="1 2" key="1">
    <citation type="submission" date="2011-09" db="EMBL/GenBank/DDBJ databases">
        <authorList>
            <person name="Weinstock G."/>
            <person name="Sodergren E."/>
            <person name="Clifton S."/>
            <person name="Fulton L."/>
            <person name="Fulton B."/>
            <person name="Courtney L."/>
            <person name="Fronick C."/>
            <person name="Harrison M."/>
            <person name="Strong C."/>
            <person name="Farmer C."/>
            <person name="Delahaunty K."/>
            <person name="Markovic C."/>
            <person name="Hall O."/>
            <person name="Minx P."/>
            <person name="Tomlinson C."/>
            <person name="Mitreva M."/>
            <person name="Hou S."/>
            <person name="Chen J."/>
            <person name="Wollam A."/>
            <person name="Pepin K.H."/>
            <person name="Johnson M."/>
            <person name="Bhonagiri V."/>
            <person name="Zhang X."/>
            <person name="Suruliraj S."/>
            <person name="Warren W."/>
            <person name="Chinwalla A."/>
            <person name="Mardis E.R."/>
            <person name="Wilson R.K."/>
        </authorList>
    </citation>
    <scope>NUCLEOTIDE SEQUENCE [LARGE SCALE GENOMIC DNA]</scope>
    <source>
        <strain evidence="1 2">F0439</strain>
    </source>
</reference>
<protein>
    <submittedName>
        <fullName evidence="1">Uncharacterized protein</fullName>
    </submittedName>
</protein>
<evidence type="ECO:0000313" key="1">
    <source>
        <dbReference type="EMBL" id="EHL98344.1"/>
    </source>
</evidence>